<dbReference type="PANTHER" id="PTHR45992">
    <property type="entry name" value="EUKARYOTIC ELONGATION FACTOR 2 KINASE-RELATED"/>
    <property type="match status" value="1"/>
</dbReference>
<organism evidence="7 8">
    <name type="scientific">Chaetomium fimeti</name>
    <dbReference type="NCBI Taxonomy" id="1854472"/>
    <lineage>
        <taxon>Eukaryota</taxon>
        <taxon>Fungi</taxon>
        <taxon>Dikarya</taxon>
        <taxon>Ascomycota</taxon>
        <taxon>Pezizomycotina</taxon>
        <taxon>Sordariomycetes</taxon>
        <taxon>Sordariomycetidae</taxon>
        <taxon>Sordariales</taxon>
        <taxon>Chaetomiaceae</taxon>
        <taxon>Chaetomium</taxon>
    </lineage>
</organism>
<dbReference type="EMBL" id="JAUEPN010000005">
    <property type="protein sequence ID" value="KAK3294485.1"/>
    <property type="molecule type" value="Genomic_DNA"/>
</dbReference>
<dbReference type="PANTHER" id="PTHR45992:SF11">
    <property type="entry name" value="ALPHA-TYPE PROTEIN KINASE DOMAIN-CONTAINING PROTEIN"/>
    <property type="match status" value="1"/>
</dbReference>
<accession>A0AAE0LRE1</accession>
<keyword evidence="4 7" id="KW-0418">Kinase</keyword>
<evidence type="ECO:0000256" key="2">
    <source>
        <dbReference type="ARBA" id="ARBA00022679"/>
    </source>
</evidence>
<keyword evidence="1" id="KW-0723">Serine/threonine-protein kinase</keyword>
<evidence type="ECO:0000313" key="8">
    <source>
        <dbReference type="Proteomes" id="UP001278766"/>
    </source>
</evidence>
<evidence type="ECO:0000256" key="1">
    <source>
        <dbReference type="ARBA" id="ARBA00022527"/>
    </source>
</evidence>
<dbReference type="PROSITE" id="PS51158">
    <property type="entry name" value="ALPHA_KINASE"/>
    <property type="match status" value="1"/>
</dbReference>
<keyword evidence="5" id="KW-0067">ATP-binding</keyword>
<evidence type="ECO:0000256" key="3">
    <source>
        <dbReference type="ARBA" id="ARBA00022741"/>
    </source>
</evidence>
<dbReference type="AlphaFoldDB" id="A0AAE0LRE1"/>
<dbReference type="GeneID" id="87844546"/>
<evidence type="ECO:0000256" key="5">
    <source>
        <dbReference type="ARBA" id="ARBA00022840"/>
    </source>
</evidence>
<comment type="caution">
    <text evidence="7">The sequence shown here is derived from an EMBL/GenBank/DDBJ whole genome shotgun (WGS) entry which is preliminary data.</text>
</comment>
<keyword evidence="3" id="KW-0547">Nucleotide-binding</keyword>
<keyword evidence="2" id="KW-0808">Transferase</keyword>
<dbReference type="CDD" id="cd17509">
    <property type="entry name" value="Alpha_kinase"/>
    <property type="match status" value="1"/>
</dbReference>
<dbReference type="InterPro" id="IPR011009">
    <property type="entry name" value="Kinase-like_dom_sf"/>
</dbReference>
<dbReference type="SMART" id="SM00811">
    <property type="entry name" value="Alpha_kinase"/>
    <property type="match status" value="1"/>
</dbReference>
<name>A0AAE0LRE1_9PEZI</name>
<dbReference type="GO" id="GO:0005524">
    <property type="term" value="F:ATP binding"/>
    <property type="evidence" value="ECO:0007669"/>
    <property type="project" value="UniProtKB-KW"/>
</dbReference>
<dbReference type="InterPro" id="IPR004166">
    <property type="entry name" value="a-kinase_dom"/>
</dbReference>
<sequence>MARNCAGCSRSLPRASYSVDQWSTGQGRSRCGACVNRFGACAPGASQSEVGRYNNSSDGSLDSGELENPFASGTNRWVAKGSYTTGARLGEACVVKWFKTTGAEFEADYFAFDTQAVDKAMEIVGRFNELGVMDKPVKINIPAAWDFNDVGGADWAGRRALCEPYIHNYEKFNSNTGWRNNFWGDGTKTCPLVMQALSHFSYHVTEGAYLLCDLQGGIYVNEVVLSNPVILSQTREYGVTDLGPGGISTFFHQHTCSMFCRSDWTKPAKQELHFTPVSHTTMMSL</sequence>
<dbReference type="GO" id="GO:0004674">
    <property type="term" value="F:protein serine/threonine kinase activity"/>
    <property type="evidence" value="ECO:0007669"/>
    <property type="project" value="UniProtKB-KW"/>
</dbReference>
<reference evidence="7" key="1">
    <citation type="journal article" date="2023" name="Mol. Phylogenet. Evol.">
        <title>Genome-scale phylogeny and comparative genomics of the fungal order Sordariales.</title>
        <authorList>
            <person name="Hensen N."/>
            <person name="Bonometti L."/>
            <person name="Westerberg I."/>
            <person name="Brannstrom I.O."/>
            <person name="Guillou S."/>
            <person name="Cros-Aarteil S."/>
            <person name="Calhoun S."/>
            <person name="Haridas S."/>
            <person name="Kuo A."/>
            <person name="Mondo S."/>
            <person name="Pangilinan J."/>
            <person name="Riley R."/>
            <person name="LaButti K."/>
            <person name="Andreopoulos B."/>
            <person name="Lipzen A."/>
            <person name="Chen C."/>
            <person name="Yan M."/>
            <person name="Daum C."/>
            <person name="Ng V."/>
            <person name="Clum A."/>
            <person name="Steindorff A."/>
            <person name="Ohm R.A."/>
            <person name="Martin F."/>
            <person name="Silar P."/>
            <person name="Natvig D.O."/>
            <person name="Lalanne C."/>
            <person name="Gautier V."/>
            <person name="Ament-Velasquez S.L."/>
            <person name="Kruys A."/>
            <person name="Hutchinson M.I."/>
            <person name="Powell A.J."/>
            <person name="Barry K."/>
            <person name="Miller A.N."/>
            <person name="Grigoriev I.V."/>
            <person name="Debuchy R."/>
            <person name="Gladieux P."/>
            <person name="Hiltunen Thoren M."/>
            <person name="Johannesson H."/>
        </authorList>
    </citation>
    <scope>NUCLEOTIDE SEQUENCE</scope>
    <source>
        <strain evidence="7">CBS 168.71</strain>
    </source>
</reference>
<dbReference type="InterPro" id="IPR051852">
    <property type="entry name" value="Alpha-type_PK"/>
</dbReference>
<gene>
    <name evidence="7" type="ORF">B0H64DRAFT_463405</name>
</gene>
<dbReference type="Pfam" id="PF02816">
    <property type="entry name" value="Alpha_kinase"/>
    <property type="match status" value="1"/>
</dbReference>
<evidence type="ECO:0000313" key="7">
    <source>
        <dbReference type="EMBL" id="KAK3294485.1"/>
    </source>
</evidence>
<evidence type="ECO:0000259" key="6">
    <source>
        <dbReference type="PROSITE" id="PS51158"/>
    </source>
</evidence>
<dbReference type="RefSeq" id="XP_062657999.1">
    <property type="nucleotide sequence ID" value="XM_062807598.1"/>
</dbReference>
<protein>
    <submittedName>
        <fullName evidence="7">Kinase-like domain-containing protein</fullName>
    </submittedName>
</protein>
<feature type="domain" description="Alpha-type protein kinase" evidence="6">
    <location>
        <begin position="45"/>
        <end position="277"/>
    </location>
</feature>
<dbReference type="SUPFAM" id="SSF56112">
    <property type="entry name" value="Protein kinase-like (PK-like)"/>
    <property type="match status" value="1"/>
</dbReference>
<evidence type="ECO:0000256" key="4">
    <source>
        <dbReference type="ARBA" id="ARBA00022777"/>
    </source>
</evidence>
<proteinExistence type="predicted"/>
<reference evidence="7" key="2">
    <citation type="submission" date="2023-06" db="EMBL/GenBank/DDBJ databases">
        <authorList>
            <consortium name="Lawrence Berkeley National Laboratory"/>
            <person name="Haridas S."/>
            <person name="Hensen N."/>
            <person name="Bonometti L."/>
            <person name="Westerberg I."/>
            <person name="Brannstrom I.O."/>
            <person name="Guillou S."/>
            <person name="Cros-Aarteil S."/>
            <person name="Calhoun S."/>
            <person name="Kuo A."/>
            <person name="Mondo S."/>
            <person name="Pangilinan J."/>
            <person name="Riley R."/>
            <person name="Labutti K."/>
            <person name="Andreopoulos B."/>
            <person name="Lipzen A."/>
            <person name="Chen C."/>
            <person name="Yanf M."/>
            <person name="Daum C."/>
            <person name="Ng V."/>
            <person name="Clum A."/>
            <person name="Steindorff A."/>
            <person name="Ohm R."/>
            <person name="Martin F."/>
            <person name="Silar P."/>
            <person name="Natvig D."/>
            <person name="Lalanne C."/>
            <person name="Gautier V."/>
            <person name="Ament-Velasquez S.L."/>
            <person name="Kruys A."/>
            <person name="Hutchinson M.I."/>
            <person name="Powell A.J."/>
            <person name="Barry K."/>
            <person name="Miller A.N."/>
            <person name="Grigoriev I.V."/>
            <person name="Debuchy R."/>
            <person name="Gladieux P."/>
            <person name="Thoren M.H."/>
            <person name="Johannesson H."/>
        </authorList>
    </citation>
    <scope>NUCLEOTIDE SEQUENCE</scope>
    <source>
        <strain evidence="7">CBS 168.71</strain>
    </source>
</reference>
<dbReference type="Gene3D" id="3.20.200.10">
    <property type="entry name" value="MHCK/EF2 kinase"/>
    <property type="match status" value="1"/>
</dbReference>
<dbReference type="Proteomes" id="UP001278766">
    <property type="component" value="Unassembled WGS sequence"/>
</dbReference>
<keyword evidence="8" id="KW-1185">Reference proteome</keyword>